<comment type="function">
    <text evidence="13">Required for the insertion and/or proper folding and/or complex formation of integral membrane proteins into the membrane. Involved in integration of membrane proteins that insert both dependently and independently of the Sec translocase complex, as well as at least some lipoproteins. Aids folding of multispanning membrane proteins.</text>
</comment>
<dbReference type="NCBIfam" id="NF002352">
    <property type="entry name" value="PRK01318.1-3"/>
    <property type="match status" value="1"/>
</dbReference>
<dbReference type="NCBIfam" id="NF002353">
    <property type="entry name" value="PRK01318.1-4"/>
    <property type="match status" value="1"/>
</dbReference>
<comment type="similarity">
    <text evidence="2 13">Belongs to the OXA1/ALB3/YidC family. Type 1 subfamily.</text>
</comment>
<dbReference type="HAMAP" id="MF_01810">
    <property type="entry name" value="YidC_type1"/>
    <property type="match status" value="1"/>
</dbReference>
<sequence length="536" mass="60228">MEQRNMILAFALSMAVLLGWGVLFPEQESASTQQVQTEAVGTLTPPAEDSAIIPAAIPEAETPLLTSEIAPTVSEPIATPAPVTAITPAAFEISNDLLKLSVNEKGWFTRAVLTNYKESLEADSAPVAVLHKDDGNSVYVNAGVMGRRLVQQFAAVKQEADSVLLRGVLDDGRIWERQVTLNQGSYVISVNDRIIDGGGLKLYRQVVESHPDKEANTFYEHMGPTGLLNGKLQEPDYEDLDDSGAVRMASVGGWTAIMNRYFIAALIANPEQDYPFYYKGDGRSYQAGLIDDGLLEGRDAVFKSRLYVGPKSLPILESVNAELERSVDFGWFSPISKPMHSFLEWLYVYLGNFGWCIIVLVICIKIIFFYPTQKSYESMAAMRKLQPEMTRMKEQYGDDRQRMGQEVMQLYKKHKVNPLGGCLPIIIQIPVFFALYKVLLMSIEMRQAPFIGWIEDMSVQDPFFVLPVVMGISMFIQQRLNPQPPDPVQAKVMQFLPFLFTAMFLFFPAGLVLYWVVNNILSIVQQRWVMKRMNVD</sequence>
<evidence type="ECO:0000313" key="17">
    <source>
        <dbReference type="Proteomes" id="UP000231701"/>
    </source>
</evidence>
<dbReference type="InterPro" id="IPR038221">
    <property type="entry name" value="YidC_periplasmic_sf"/>
</dbReference>
<dbReference type="InterPro" id="IPR001708">
    <property type="entry name" value="YidC/ALB3/OXA1/COX18"/>
</dbReference>
<dbReference type="Gene3D" id="2.70.98.90">
    <property type="match status" value="1"/>
</dbReference>
<dbReference type="OrthoDB" id="5287735at2"/>
<feature type="transmembrane region" description="Helical" evidence="13">
    <location>
        <begin position="496"/>
        <end position="517"/>
    </location>
</feature>
<dbReference type="GO" id="GO:0005886">
    <property type="term" value="C:plasma membrane"/>
    <property type="evidence" value="ECO:0007669"/>
    <property type="project" value="UniProtKB-SubCell"/>
</dbReference>
<dbReference type="RefSeq" id="WP_100278591.1">
    <property type="nucleotide sequence ID" value="NZ_CP018799.1"/>
</dbReference>
<dbReference type="InterPro" id="IPR028055">
    <property type="entry name" value="YidC/Oxa/ALB_C"/>
</dbReference>
<keyword evidence="17" id="KW-1185">Reference proteome</keyword>
<evidence type="ECO:0000256" key="12">
    <source>
        <dbReference type="ARBA" id="ARBA00033342"/>
    </source>
</evidence>
<evidence type="ECO:0000256" key="7">
    <source>
        <dbReference type="ARBA" id="ARBA00022927"/>
    </source>
</evidence>
<evidence type="ECO:0000256" key="4">
    <source>
        <dbReference type="ARBA" id="ARBA00022448"/>
    </source>
</evidence>
<protein>
    <recommendedName>
        <fullName evidence="3 13">Membrane protein insertase YidC</fullName>
    </recommendedName>
    <alternativeName>
        <fullName evidence="12 13">Foldase YidC</fullName>
    </alternativeName>
    <alternativeName>
        <fullName evidence="11 13">Membrane integrase YidC</fullName>
    </alternativeName>
    <alternativeName>
        <fullName evidence="13">Membrane protein YidC</fullName>
    </alternativeName>
</protein>
<evidence type="ECO:0000256" key="1">
    <source>
        <dbReference type="ARBA" id="ARBA00004429"/>
    </source>
</evidence>
<keyword evidence="8 13" id="KW-1133">Transmembrane helix</keyword>
<evidence type="ECO:0000256" key="9">
    <source>
        <dbReference type="ARBA" id="ARBA00023136"/>
    </source>
</evidence>
<evidence type="ECO:0000313" key="16">
    <source>
        <dbReference type="EMBL" id="ATX80877.1"/>
    </source>
</evidence>
<keyword evidence="10 13" id="KW-0143">Chaperone</keyword>
<keyword evidence="5 13" id="KW-1003">Cell membrane</keyword>
<comment type="subcellular location">
    <subcellularLocation>
        <location evidence="1">Cell inner membrane</location>
        <topology evidence="1">Multi-pass membrane protein</topology>
    </subcellularLocation>
    <subcellularLocation>
        <location evidence="13">Cell membrane</location>
        <topology evidence="13">Multi-pass membrane protein</topology>
    </subcellularLocation>
</comment>
<gene>
    <name evidence="13" type="primary">yidC</name>
    <name evidence="16" type="ORF">Ga0123461_2483</name>
</gene>
<dbReference type="InterPro" id="IPR019998">
    <property type="entry name" value="Membr_insert_YidC"/>
</dbReference>
<evidence type="ECO:0000256" key="3">
    <source>
        <dbReference type="ARBA" id="ARBA00015325"/>
    </source>
</evidence>
<evidence type="ECO:0000256" key="6">
    <source>
        <dbReference type="ARBA" id="ARBA00022692"/>
    </source>
</evidence>
<feature type="domain" description="Membrane insertase YidC/Oxa/ALB C-terminal" evidence="14">
    <location>
        <begin position="353"/>
        <end position="531"/>
    </location>
</feature>
<dbReference type="PRINTS" id="PR01900">
    <property type="entry name" value="YIDCPROTEIN"/>
</dbReference>
<reference evidence="16 17" key="1">
    <citation type="submission" date="2016-12" db="EMBL/GenBank/DDBJ databases">
        <title>Isolation and genomic insights into novel planktonic Zetaproteobacteria from stratified waters of the Chesapeake Bay.</title>
        <authorList>
            <person name="McAllister S.M."/>
            <person name="Kato S."/>
            <person name="Chan C.S."/>
            <person name="Chiu B.K."/>
            <person name="Field E.K."/>
        </authorList>
    </citation>
    <scope>NUCLEOTIDE SEQUENCE [LARGE SCALE GENOMIC DNA]</scope>
    <source>
        <strain evidence="16 17">CP-5</strain>
    </source>
</reference>
<keyword evidence="6 13" id="KW-0812">Transmembrane</keyword>
<feature type="domain" description="Membrane insertase YidC N-terminal" evidence="15">
    <location>
        <begin position="92"/>
        <end position="340"/>
    </location>
</feature>
<dbReference type="PANTHER" id="PTHR12428:SF65">
    <property type="entry name" value="CYTOCHROME C OXIDASE ASSEMBLY PROTEIN COX18, MITOCHONDRIAL"/>
    <property type="match status" value="1"/>
</dbReference>
<feature type="transmembrane region" description="Helical" evidence="13">
    <location>
        <begin position="345"/>
        <end position="370"/>
    </location>
</feature>
<organism evidence="16 17">
    <name type="scientific">Mariprofundus aestuarium</name>
    <dbReference type="NCBI Taxonomy" id="1921086"/>
    <lineage>
        <taxon>Bacteria</taxon>
        <taxon>Pseudomonadati</taxon>
        <taxon>Pseudomonadota</taxon>
        <taxon>Candidatius Mariprofundia</taxon>
        <taxon>Mariprofundales</taxon>
        <taxon>Mariprofundaceae</taxon>
        <taxon>Mariprofundus</taxon>
    </lineage>
</organism>
<evidence type="ECO:0000256" key="8">
    <source>
        <dbReference type="ARBA" id="ARBA00022989"/>
    </source>
</evidence>
<evidence type="ECO:0000256" key="11">
    <source>
        <dbReference type="ARBA" id="ARBA00033245"/>
    </source>
</evidence>
<dbReference type="GO" id="GO:0032977">
    <property type="term" value="F:membrane insertase activity"/>
    <property type="evidence" value="ECO:0007669"/>
    <property type="project" value="InterPro"/>
</dbReference>
<keyword evidence="4 13" id="KW-0813">Transport</keyword>
<dbReference type="KEGG" id="maes:Ga0123461_2483"/>
<dbReference type="CDD" id="cd19961">
    <property type="entry name" value="EcYidC-like_peri"/>
    <property type="match status" value="1"/>
</dbReference>
<dbReference type="NCBIfam" id="TIGR03592">
    <property type="entry name" value="yidC_oxa1_cterm"/>
    <property type="match status" value="1"/>
</dbReference>
<evidence type="ECO:0000256" key="10">
    <source>
        <dbReference type="ARBA" id="ARBA00023186"/>
    </source>
</evidence>
<keyword evidence="9 13" id="KW-0472">Membrane</keyword>
<dbReference type="GO" id="GO:0015031">
    <property type="term" value="P:protein transport"/>
    <property type="evidence" value="ECO:0007669"/>
    <property type="project" value="UniProtKB-KW"/>
</dbReference>
<dbReference type="Proteomes" id="UP000231701">
    <property type="component" value="Chromosome"/>
</dbReference>
<evidence type="ECO:0000259" key="15">
    <source>
        <dbReference type="Pfam" id="PF14849"/>
    </source>
</evidence>
<dbReference type="CDD" id="cd20070">
    <property type="entry name" value="5TM_YidC_Alb3"/>
    <property type="match status" value="1"/>
</dbReference>
<dbReference type="InterPro" id="IPR047196">
    <property type="entry name" value="YidC_ALB_C"/>
</dbReference>
<dbReference type="Pfam" id="PF14849">
    <property type="entry name" value="YidC_periplas"/>
    <property type="match status" value="1"/>
</dbReference>
<comment type="subunit">
    <text evidence="13">Interacts with the Sec translocase complex via SecD. Specifically interacts with transmembrane segments of nascent integral membrane proteins during membrane integration.</text>
</comment>
<name>A0A2K8L0S3_MARES</name>
<evidence type="ECO:0000256" key="13">
    <source>
        <dbReference type="HAMAP-Rule" id="MF_01810"/>
    </source>
</evidence>
<comment type="caution">
    <text evidence="13">Lacks conserved residue(s) required for the propagation of feature annotation.</text>
</comment>
<dbReference type="EMBL" id="CP018799">
    <property type="protein sequence ID" value="ATX80877.1"/>
    <property type="molecule type" value="Genomic_DNA"/>
</dbReference>
<accession>A0A2K8L0S3</accession>
<dbReference type="AlphaFoldDB" id="A0A2K8L0S3"/>
<dbReference type="PRINTS" id="PR00701">
    <property type="entry name" value="60KDINNERMP"/>
</dbReference>
<dbReference type="PANTHER" id="PTHR12428">
    <property type="entry name" value="OXA1"/>
    <property type="match status" value="1"/>
</dbReference>
<keyword evidence="7 13" id="KW-0653">Protein transport</keyword>
<evidence type="ECO:0000259" key="14">
    <source>
        <dbReference type="Pfam" id="PF02096"/>
    </source>
</evidence>
<evidence type="ECO:0000256" key="5">
    <source>
        <dbReference type="ARBA" id="ARBA00022475"/>
    </source>
</evidence>
<evidence type="ECO:0000256" key="2">
    <source>
        <dbReference type="ARBA" id="ARBA00010527"/>
    </source>
</evidence>
<dbReference type="Pfam" id="PF02096">
    <property type="entry name" value="60KD_IMP"/>
    <property type="match status" value="1"/>
</dbReference>
<feature type="transmembrane region" description="Helical" evidence="13">
    <location>
        <begin position="418"/>
        <end position="439"/>
    </location>
</feature>
<dbReference type="GO" id="GO:0051205">
    <property type="term" value="P:protein insertion into membrane"/>
    <property type="evidence" value="ECO:0007669"/>
    <property type="project" value="TreeGrafter"/>
</dbReference>
<dbReference type="NCBIfam" id="TIGR03593">
    <property type="entry name" value="yidC_nterm"/>
    <property type="match status" value="1"/>
</dbReference>
<dbReference type="InterPro" id="IPR028053">
    <property type="entry name" value="Membr_insert_YidC_N"/>
</dbReference>
<proteinExistence type="inferred from homology"/>